<dbReference type="AlphaFoldDB" id="A0A0D3JU11"/>
<feature type="compositionally biased region" description="Acidic residues" evidence="1">
    <location>
        <begin position="22"/>
        <end position="33"/>
    </location>
</feature>
<proteinExistence type="predicted"/>
<name>A0A0D3JU11_EMIH1</name>
<reference evidence="2" key="2">
    <citation type="submission" date="2024-10" db="UniProtKB">
        <authorList>
            <consortium name="EnsemblProtists"/>
        </authorList>
    </citation>
    <scope>IDENTIFICATION</scope>
</reference>
<dbReference type="RefSeq" id="XP_005779425.1">
    <property type="nucleotide sequence ID" value="XM_005779368.1"/>
</dbReference>
<reference evidence="3" key="1">
    <citation type="journal article" date="2013" name="Nature">
        <title>Pan genome of the phytoplankton Emiliania underpins its global distribution.</title>
        <authorList>
            <person name="Read B.A."/>
            <person name="Kegel J."/>
            <person name="Klute M.J."/>
            <person name="Kuo A."/>
            <person name="Lefebvre S.C."/>
            <person name="Maumus F."/>
            <person name="Mayer C."/>
            <person name="Miller J."/>
            <person name="Monier A."/>
            <person name="Salamov A."/>
            <person name="Young J."/>
            <person name="Aguilar M."/>
            <person name="Claverie J.M."/>
            <person name="Frickenhaus S."/>
            <person name="Gonzalez K."/>
            <person name="Herman E.K."/>
            <person name="Lin Y.C."/>
            <person name="Napier J."/>
            <person name="Ogata H."/>
            <person name="Sarno A.F."/>
            <person name="Shmutz J."/>
            <person name="Schroeder D."/>
            <person name="de Vargas C."/>
            <person name="Verret F."/>
            <person name="von Dassow P."/>
            <person name="Valentin K."/>
            <person name="Van de Peer Y."/>
            <person name="Wheeler G."/>
            <person name="Dacks J.B."/>
            <person name="Delwiche C.F."/>
            <person name="Dyhrman S.T."/>
            <person name="Glockner G."/>
            <person name="John U."/>
            <person name="Richards T."/>
            <person name="Worden A.Z."/>
            <person name="Zhang X."/>
            <person name="Grigoriev I.V."/>
            <person name="Allen A.E."/>
            <person name="Bidle K."/>
            <person name="Borodovsky M."/>
            <person name="Bowler C."/>
            <person name="Brownlee C."/>
            <person name="Cock J.M."/>
            <person name="Elias M."/>
            <person name="Gladyshev V.N."/>
            <person name="Groth M."/>
            <person name="Guda C."/>
            <person name="Hadaegh A."/>
            <person name="Iglesias-Rodriguez M.D."/>
            <person name="Jenkins J."/>
            <person name="Jones B.M."/>
            <person name="Lawson T."/>
            <person name="Leese F."/>
            <person name="Lindquist E."/>
            <person name="Lobanov A."/>
            <person name="Lomsadze A."/>
            <person name="Malik S.B."/>
            <person name="Marsh M.E."/>
            <person name="Mackinder L."/>
            <person name="Mock T."/>
            <person name="Mueller-Roeber B."/>
            <person name="Pagarete A."/>
            <person name="Parker M."/>
            <person name="Probert I."/>
            <person name="Quesneville H."/>
            <person name="Raines C."/>
            <person name="Rensing S.A."/>
            <person name="Riano-Pachon D.M."/>
            <person name="Richier S."/>
            <person name="Rokitta S."/>
            <person name="Shiraiwa Y."/>
            <person name="Soanes D.M."/>
            <person name="van der Giezen M."/>
            <person name="Wahlund T.M."/>
            <person name="Williams B."/>
            <person name="Wilson W."/>
            <person name="Wolfe G."/>
            <person name="Wurch L.L."/>
        </authorList>
    </citation>
    <scope>NUCLEOTIDE SEQUENCE</scope>
</reference>
<sequence length="250" mass="27645">MSVLVTAEREERGREEANATCAEDEDINWDDAAEGIGEGIEGPEGFRDSDDDDEERGGDGGATRRRSEIANGPSREGDGGARGNNGDATDDANRGTDAGGDGEGDSDVEVDATVSRAPPKKGRTAMEVTEWRANGTMRKGRARRMEKETASRQRLLAISRHSPRTLATWEGFVKDGLKNIRTKKRRREEPAEDAYMGHDVSNMRGFDSYRLLTLFLAALMARAVLWDGWDVQTPPSWLLRPQTRKLYGWS</sequence>
<dbReference type="EnsemblProtists" id="EOD26996">
    <property type="protein sequence ID" value="EOD26996"/>
    <property type="gene ID" value="EMIHUDRAFT_236195"/>
</dbReference>
<feature type="compositionally biased region" description="Basic and acidic residues" evidence="1">
    <location>
        <begin position="7"/>
        <end position="17"/>
    </location>
</feature>
<dbReference type="KEGG" id="ehx:EMIHUDRAFT_236195"/>
<evidence type="ECO:0000256" key="1">
    <source>
        <dbReference type="SAM" id="MobiDB-lite"/>
    </source>
</evidence>
<dbReference type="Proteomes" id="UP000013827">
    <property type="component" value="Unassembled WGS sequence"/>
</dbReference>
<organism evidence="2 3">
    <name type="scientific">Emiliania huxleyi (strain CCMP1516)</name>
    <dbReference type="NCBI Taxonomy" id="280463"/>
    <lineage>
        <taxon>Eukaryota</taxon>
        <taxon>Haptista</taxon>
        <taxon>Haptophyta</taxon>
        <taxon>Prymnesiophyceae</taxon>
        <taxon>Isochrysidales</taxon>
        <taxon>Noelaerhabdaceae</taxon>
        <taxon>Emiliania</taxon>
    </lineage>
</organism>
<dbReference type="GeneID" id="17272541"/>
<protein>
    <recommendedName>
        <fullName evidence="4">PiggyBac transposable element-derived protein domain-containing protein</fullName>
    </recommendedName>
</protein>
<dbReference type="PaxDb" id="2903-EOD26996"/>
<feature type="region of interest" description="Disordered" evidence="1">
    <location>
        <begin position="1"/>
        <end position="125"/>
    </location>
</feature>
<evidence type="ECO:0000313" key="3">
    <source>
        <dbReference type="Proteomes" id="UP000013827"/>
    </source>
</evidence>
<feature type="compositionally biased region" description="Acidic residues" evidence="1">
    <location>
        <begin position="100"/>
        <end position="110"/>
    </location>
</feature>
<evidence type="ECO:0008006" key="4">
    <source>
        <dbReference type="Google" id="ProtNLM"/>
    </source>
</evidence>
<accession>A0A0D3JU11</accession>
<dbReference type="HOGENOM" id="CLU_1113046_0_0_1"/>
<evidence type="ECO:0000313" key="2">
    <source>
        <dbReference type="EnsemblProtists" id="EOD26996"/>
    </source>
</evidence>
<keyword evidence="3" id="KW-1185">Reference proteome</keyword>